<keyword evidence="4 6" id="KW-0732">Signal</keyword>
<feature type="signal peptide" evidence="6">
    <location>
        <begin position="1"/>
        <end position="23"/>
    </location>
</feature>
<evidence type="ECO:0000256" key="1">
    <source>
        <dbReference type="ARBA" id="ARBA00004196"/>
    </source>
</evidence>
<dbReference type="EMBL" id="CP136336">
    <property type="protein sequence ID" value="WOB06197.1"/>
    <property type="molecule type" value="Genomic_DNA"/>
</dbReference>
<gene>
    <name evidence="8" type="ORF">RXV79_14820</name>
</gene>
<dbReference type="SUPFAM" id="SSF53850">
    <property type="entry name" value="Periplasmic binding protein-like II"/>
    <property type="match status" value="1"/>
</dbReference>
<dbReference type="Proteomes" id="UP001303946">
    <property type="component" value="Chromosome"/>
</dbReference>
<feature type="domain" description="Solute-binding protein family 5" evidence="7">
    <location>
        <begin position="173"/>
        <end position="610"/>
    </location>
</feature>
<evidence type="ECO:0000313" key="9">
    <source>
        <dbReference type="Proteomes" id="UP001303946"/>
    </source>
</evidence>
<protein>
    <submittedName>
        <fullName evidence="8">ABC transporter substrate-binding protein</fullName>
    </submittedName>
</protein>
<dbReference type="PANTHER" id="PTHR30290:SF10">
    <property type="entry name" value="PERIPLASMIC OLIGOPEPTIDE-BINDING PROTEIN-RELATED"/>
    <property type="match status" value="1"/>
</dbReference>
<comment type="subcellular location">
    <subcellularLocation>
        <location evidence="1">Cell envelope</location>
    </subcellularLocation>
</comment>
<keyword evidence="5" id="KW-0812">Transmembrane</keyword>
<organism evidence="8 9">
    <name type="scientific">Piscinibacter gummiphilus</name>
    <dbReference type="NCBI Taxonomy" id="946333"/>
    <lineage>
        <taxon>Bacteria</taxon>
        <taxon>Pseudomonadati</taxon>
        <taxon>Pseudomonadota</taxon>
        <taxon>Betaproteobacteria</taxon>
        <taxon>Burkholderiales</taxon>
        <taxon>Sphaerotilaceae</taxon>
        <taxon>Piscinibacter</taxon>
    </lineage>
</organism>
<proteinExistence type="inferred from homology"/>
<comment type="similarity">
    <text evidence="2">Belongs to the bacterial solute-binding protein 5 family.</text>
</comment>
<evidence type="ECO:0000256" key="4">
    <source>
        <dbReference type="ARBA" id="ARBA00022729"/>
    </source>
</evidence>
<dbReference type="Pfam" id="PF00496">
    <property type="entry name" value="SBP_bac_5"/>
    <property type="match status" value="1"/>
</dbReference>
<keyword evidence="3" id="KW-0813">Transport</keyword>
<keyword evidence="9" id="KW-1185">Reference proteome</keyword>
<accession>A0ABZ0CMJ1</accession>
<keyword evidence="5" id="KW-1133">Transmembrane helix</keyword>
<dbReference type="Gene3D" id="3.10.105.10">
    <property type="entry name" value="Dipeptide-binding Protein, Domain 3"/>
    <property type="match status" value="1"/>
</dbReference>
<feature type="transmembrane region" description="Helical" evidence="5">
    <location>
        <begin position="709"/>
        <end position="727"/>
    </location>
</feature>
<dbReference type="InterPro" id="IPR000914">
    <property type="entry name" value="SBP_5_dom"/>
</dbReference>
<dbReference type="InterPro" id="IPR039424">
    <property type="entry name" value="SBP_5"/>
</dbReference>
<evidence type="ECO:0000256" key="3">
    <source>
        <dbReference type="ARBA" id="ARBA00022448"/>
    </source>
</evidence>
<evidence type="ECO:0000256" key="5">
    <source>
        <dbReference type="SAM" id="Phobius"/>
    </source>
</evidence>
<dbReference type="Gene3D" id="3.40.190.10">
    <property type="entry name" value="Periplasmic binding protein-like II"/>
    <property type="match status" value="1"/>
</dbReference>
<reference evidence="8 9" key="1">
    <citation type="submission" date="2023-10" db="EMBL/GenBank/DDBJ databases">
        <title>Bacteria for the degradation of biodegradable plastic PBAT(Polybutylene adipate terephthalate).</title>
        <authorList>
            <person name="Weon H.-Y."/>
            <person name="Yeon J."/>
        </authorList>
    </citation>
    <scope>NUCLEOTIDE SEQUENCE [LARGE SCALE GENOMIC DNA]</scope>
    <source>
        <strain evidence="8 9">SBD 7-3</strain>
    </source>
</reference>
<dbReference type="PROSITE" id="PS51257">
    <property type="entry name" value="PROKAR_LIPOPROTEIN"/>
    <property type="match status" value="1"/>
</dbReference>
<dbReference type="RefSeq" id="WP_316698553.1">
    <property type="nucleotide sequence ID" value="NZ_CP136336.1"/>
</dbReference>
<keyword evidence="5" id="KW-0472">Membrane</keyword>
<feature type="chain" id="PRO_5045819959" evidence="6">
    <location>
        <begin position="24"/>
        <end position="746"/>
    </location>
</feature>
<name>A0ABZ0CMJ1_9BURK</name>
<evidence type="ECO:0000313" key="8">
    <source>
        <dbReference type="EMBL" id="WOB06197.1"/>
    </source>
</evidence>
<dbReference type="PANTHER" id="PTHR30290">
    <property type="entry name" value="PERIPLASMIC BINDING COMPONENT OF ABC TRANSPORTER"/>
    <property type="match status" value="1"/>
</dbReference>
<sequence length="746" mass="85229">MQPRCLARRISLALCVGPGLVVALLGGCNNSPYPAGAEKENTLFNSFDERSPRYLDPTASYSNPETPYTYSIYEPLYGYHYLKRPYELIPKAAEAVVQPVYLSADRKPLPADAPAAQIAESVYDIKIKPGILYAPHPAFAKDEQGRYLYHQLTREQLGDKRSPFDFEKTGTRELVADDYVYAFKRHATPRIEAPVFATFSAYILGLKEYGALVRAEDAKLRAGLPASSQDKPFLDFRQWPLEGVTALDKYTLRIRIKGKYPQWKYWLAMTFTAPVPWEADAFYARPGMAGNSLSWNQWPVGTGPFMMAEYVQDRRHVLKRNPNYRGEPYPCEGMPGDKEAGLLDDCGKPMPFVDKIVSTIEKEKVPRKQKFKQGYLDVPEIERPEWGIDFRVDMEDSDAVRQEYEQRGYRFPITTDINNWYLGFNWLDPVVGKGDTPAQQVRNRKLRQAISIAIDWEEGYGRIFRNKGGEAAHSVVPPGVFGGRHGTVEGMNPVTHKMVDGKVVRRPIEDARALMAEAGYPGGRDAKTGRPLVLNYDFQRAPTPEIKAELDWMVRQFAKIDIQLEIRATDYNQFQDKVHKGTHQIFWWGWLADYPDAENFLFLLYGPNGKVKHEGENAANYENAEYDRLYEQLQTLDDGPEKQKVIDRMVAISQQDAPWAWGYFPYVGLAFQSWVHNGKPTIVVRDLAKYYRVDAGARAKAQAEWNHPVWWPVLAAVPLLVWLGWIARRSYCLREQRTAKPQVRAA</sequence>
<dbReference type="CDD" id="cd08505">
    <property type="entry name" value="PBP2_NikA_DppA_OppA_like_18"/>
    <property type="match status" value="1"/>
</dbReference>
<evidence type="ECO:0000256" key="6">
    <source>
        <dbReference type="SAM" id="SignalP"/>
    </source>
</evidence>
<evidence type="ECO:0000259" key="7">
    <source>
        <dbReference type="Pfam" id="PF00496"/>
    </source>
</evidence>
<evidence type="ECO:0000256" key="2">
    <source>
        <dbReference type="ARBA" id="ARBA00005695"/>
    </source>
</evidence>